<dbReference type="InterPro" id="IPR036390">
    <property type="entry name" value="WH_DNA-bd_sf"/>
</dbReference>
<dbReference type="SUPFAM" id="SSF46785">
    <property type="entry name" value="Winged helix' DNA-binding domain"/>
    <property type="match status" value="1"/>
</dbReference>
<reference evidence="4 5" key="2">
    <citation type="submission" date="2022-06" db="EMBL/GenBank/DDBJ databases">
        <title>Genomic Encyclopedia of Type Strains, Phase I: the one thousand microbial genomes (KMG-I) project.</title>
        <authorList>
            <person name="Kyrpides N."/>
        </authorList>
    </citation>
    <scope>NUCLEOTIDE SEQUENCE [LARGE SCALE GENOMIC DNA]</scope>
    <source>
        <strain evidence="4 5">DSM 43889</strain>
    </source>
</reference>
<dbReference type="RefSeq" id="WP_026418804.1">
    <property type="nucleotide sequence ID" value="NZ_AUBJ02000001.1"/>
</dbReference>
<dbReference type="InterPro" id="IPR036388">
    <property type="entry name" value="WH-like_DNA-bd_sf"/>
</dbReference>
<protein>
    <submittedName>
        <fullName evidence="4">MarR family protein</fullName>
    </submittedName>
</protein>
<reference evidence="4 5" key="1">
    <citation type="submission" date="2013-07" db="EMBL/GenBank/DDBJ databases">
        <authorList>
            <consortium name="DOE Joint Genome Institute"/>
            <person name="Reeve W."/>
            <person name="Huntemann M."/>
            <person name="Han J."/>
            <person name="Chen A."/>
            <person name="Kyrpides N."/>
            <person name="Mavromatis K."/>
            <person name="Markowitz V."/>
            <person name="Palaniappan K."/>
            <person name="Ivanova N."/>
            <person name="Schaumberg A."/>
            <person name="Pati A."/>
            <person name="Liolios K."/>
            <person name="Nordberg H.P."/>
            <person name="Cantor M.N."/>
            <person name="Hua S.X."/>
            <person name="Woyke T."/>
        </authorList>
    </citation>
    <scope>NUCLEOTIDE SEQUENCE [LARGE SCALE GENOMIC DNA]</scope>
    <source>
        <strain evidence="4 5">DSM 43889</strain>
    </source>
</reference>
<evidence type="ECO:0000313" key="4">
    <source>
        <dbReference type="EMBL" id="MCP2329992.1"/>
    </source>
</evidence>
<keyword evidence="2" id="KW-0238">DNA-binding</keyword>
<organism evidence="4 5">
    <name type="scientific">Actinoalloteichus caeruleus DSM 43889</name>
    <dbReference type="NCBI Taxonomy" id="1120930"/>
    <lineage>
        <taxon>Bacteria</taxon>
        <taxon>Bacillati</taxon>
        <taxon>Actinomycetota</taxon>
        <taxon>Actinomycetes</taxon>
        <taxon>Pseudonocardiales</taxon>
        <taxon>Pseudonocardiaceae</taxon>
        <taxon>Actinoalloteichus</taxon>
        <taxon>Actinoalloteichus cyanogriseus</taxon>
    </lineage>
</organism>
<dbReference type="EMBL" id="AUBJ02000001">
    <property type="protein sequence ID" value="MCP2329992.1"/>
    <property type="molecule type" value="Genomic_DNA"/>
</dbReference>
<sequence length="159" mass="17988">MTDRGSYSTPSANWIEQVAAFYVEEGMPLIAGRILGYLLICDPPERTAAELSAALDASSGSVSTNIRLLVRAGVVSKTTRRGKEAALYRVEESRWPDFVQGRFDRVRGARDLTAAGLRLLSGDSERAARLRTVNQFYEWLADQLPELWEQWSRDRPRRR</sequence>
<keyword evidence="5" id="KW-1185">Reference proteome</keyword>
<accession>A0ABT1JBW6</accession>
<dbReference type="PANTHER" id="PTHR38465:SF2">
    <property type="entry name" value="HTH-TYPE TRANSCRIPTIONAL REGULATOR MMPR5"/>
    <property type="match status" value="1"/>
</dbReference>
<gene>
    <name evidence="4" type="ORF">G443_000262</name>
</gene>
<keyword evidence="1" id="KW-0805">Transcription regulation</keyword>
<dbReference type="PANTHER" id="PTHR38465">
    <property type="entry name" value="HTH-TYPE TRANSCRIPTIONAL REGULATOR MJ1563-RELATED"/>
    <property type="match status" value="1"/>
</dbReference>
<dbReference type="Gene3D" id="1.10.10.10">
    <property type="entry name" value="Winged helix-like DNA-binding domain superfamily/Winged helix DNA-binding domain"/>
    <property type="match status" value="1"/>
</dbReference>
<evidence type="ECO:0000256" key="1">
    <source>
        <dbReference type="ARBA" id="ARBA00023015"/>
    </source>
</evidence>
<evidence type="ECO:0000256" key="3">
    <source>
        <dbReference type="ARBA" id="ARBA00023163"/>
    </source>
</evidence>
<keyword evidence="3" id="KW-0804">Transcription</keyword>
<dbReference type="InterPro" id="IPR052362">
    <property type="entry name" value="HTH-GbsR_regulator"/>
</dbReference>
<dbReference type="Gene3D" id="1.10.287.160">
    <property type="entry name" value="HR1 repeat"/>
    <property type="match status" value="1"/>
</dbReference>
<name>A0ABT1JBW6_ACTCY</name>
<comment type="caution">
    <text evidence="4">The sequence shown here is derived from an EMBL/GenBank/DDBJ whole genome shotgun (WGS) entry which is preliminary data.</text>
</comment>
<proteinExistence type="predicted"/>
<dbReference type="Proteomes" id="UP000791080">
    <property type="component" value="Unassembled WGS sequence"/>
</dbReference>
<evidence type="ECO:0000313" key="5">
    <source>
        <dbReference type="Proteomes" id="UP000791080"/>
    </source>
</evidence>
<evidence type="ECO:0000256" key="2">
    <source>
        <dbReference type="ARBA" id="ARBA00023125"/>
    </source>
</evidence>